<keyword evidence="2" id="KW-0812">Transmembrane</keyword>
<accession>A0ABS9UPE5</accession>
<gene>
    <name evidence="4" type="ORF">MM236_10030</name>
</gene>
<protein>
    <submittedName>
        <fullName evidence="4">Sugar transferase</fullName>
    </submittedName>
</protein>
<dbReference type="EMBL" id="JAKZGS010000007">
    <property type="protein sequence ID" value="MCH7398329.1"/>
    <property type="molecule type" value="Genomic_DNA"/>
</dbReference>
<evidence type="ECO:0000259" key="3">
    <source>
        <dbReference type="Pfam" id="PF02397"/>
    </source>
</evidence>
<evidence type="ECO:0000313" key="4">
    <source>
        <dbReference type="EMBL" id="MCH7398329.1"/>
    </source>
</evidence>
<dbReference type="PANTHER" id="PTHR30576">
    <property type="entry name" value="COLANIC BIOSYNTHESIS UDP-GLUCOSE LIPID CARRIER TRANSFERASE"/>
    <property type="match status" value="1"/>
</dbReference>
<keyword evidence="4" id="KW-0808">Transferase</keyword>
<keyword evidence="5" id="KW-1185">Reference proteome</keyword>
<sequence length="204" mass="23512">MYKRYGKRTLDLLVAVFLFLLFSPIFVLIWVLLFWNNKGSVFYFQNRPGLNGEIFRIIKFKTMNDIFDLDGNPLSDTLRITKMGRFIRKTSFDELPQLMNVIRGEMSMVGPRPLLVEYLPLYSQKQGLRHRVKPGITGWAQINGRNAISWAKKFDLDVWYVENVGFILDLKILLLTFGNVISGKGVSQQGHVTVGKFTGRENSN</sequence>
<dbReference type="InterPro" id="IPR003362">
    <property type="entry name" value="Bact_transf"/>
</dbReference>
<evidence type="ECO:0000313" key="5">
    <source>
        <dbReference type="Proteomes" id="UP001165488"/>
    </source>
</evidence>
<reference evidence="4" key="1">
    <citation type="submission" date="2022-03" db="EMBL/GenBank/DDBJ databases">
        <title>De novo assembled genomes of Belliella spp. (Cyclobacteriaceae) strains.</title>
        <authorList>
            <person name="Szabo A."/>
            <person name="Korponai K."/>
            <person name="Felfoldi T."/>
        </authorList>
    </citation>
    <scope>NUCLEOTIDE SEQUENCE</scope>
    <source>
        <strain evidence="4">DSM 107340</strain>
    </source>
</reference>
<comment type="similarity">
    <text evidence="1">Belongs to the bacterial sugar transferase family.</text>
</comment>
<feature type="transmembrane region" description="Helical" evidence="2">
    <location>
        <begin position="12"/>
        <end position="35"/>
    </location>
</feature>
<dbReference type="GO" id="GO:0016740">
    <property type="term" value="F:transferase activity"/>
    <property type="evidence" value="ECO:0007669"/>
    <property type="project" value="UniProtKB-KW"/>
</dbReference>
<evidence type="ECO:0000256" key="1">
    <source>
        <dbReference type="ARBA" id="ARBA00006464"/>
    </source>
</evidence>
<comment type="caution">
    <text evidence="4">The sequence shown here is derived from an EMBL/GenBank/DDBJ whole genome shotgun (WGS) entry which is preliminary data.</text>
</comment>
<evidence type="ECO:0000256" key="2">
    <source>
        <dbReference type="SAM" id="Phobius"/>
    </source>
</evidence>
<name>A0ABS9UPE5_9BACT</name>
<organism evidence="4 5">
    <name type="scientific">Belliella calami</name>
    <dbReference type="NCBI Taxonomy" id="2923436"/>
    <lineage>
        <taxon>Bacteria</taxon>
        <taxon>Pseudomonadati</taxon>
        <taxon>Bacteroidota</taxon>
        <taxon>Cytophagia</taxon>
        <taxon>Cytophagales</taxon>
        <taxon>Cyclobacteriaceae</taxon>
        <taxon>Belliella</taxon>
    </lineage>
</organism>
<proteinExistence type="inferred from homology"/>
<dbReference type="Pfam" id="PF02397">
    <property type="entry name" value="Bac_transf"/>
    <property type="match status" value="1"/>
</dbReference>
<keyword evidence="2" id="KW-1133">Transmembrane helix</keyword>
<dbReference type="Proteomes" id="UP001165488">
    <property type="component" value="Unassembled WGS sequence"/>
</dbReference>
<dbReference type="PANTHER" id="PTHR30576:SF8">
    <property type="entry name" value="UNDECAPRENYL-PHOSPHATE GALACTOSE PHOSPHOTRANSFERASE"/>
    <property type="match status" value="1"/>
</dbReference>
<feature type="domain" description="Bacterial sugar transferase" evidence="3">
    <location>
        <begin position="7"/>
        <end position="181"/>
    </location>
</feature>
<dbReference type="RefSeq" id="WP_241274843.1">
    <property type="nucleotide sequence ID" value="NZ_JAKZGS010000007.1"/>
</dbReference>
<keyword evidence="2" id="KW-0472">Membrane</keyword>